<evidence type="ECO:0000313" key="3">
    <source>
        <dbReference type="Proteomes" id="UP000294599"/>
    </source>
</evidence>
<dbReference type="EMBL" id="SMAF01000030">
    <property type="protein sequence ID" value="TCS93051.1"/>
    <property type="molecule type" value="Genomic_DNA"/>
</dbReference>
<dbReference type="RefSeq" id="WP_123522174.1">
    <property type="nucleotide sequence ID" value="NZ_JBHLWF010000030.1"/>
</dbReference>
<reference evidence="2 3" key="1">
    <citation type="submission" date="2019-03" db="EMBL/GenBank/DDBJ databases">
        <title>Genomic Encyclopedia of Type Strains, Phase IV (KMG-IV): sequencing the most valuable type-strain genomes for metagenomic binning, comparative biology and taxonomic classification.</title>
        <authorList>
            <person name="Goeker M."/>
        </authorList>
    </citation>
    <scope>NUCLEOTIDE SEQUENCE [LARGE SCALE GENOMIC DNA]</scope>
    <source>
        <strain evidence="2 3">DSM 21944</strain>
    </source>
</reference>
<protein>
    <recommendedName>
        <fullName evidence="4">Lipid A deacylase LpxR family protein</fullName>
    </recommendedName>
</protein>
<evidence type="ECO:0000313" key="2">
    <source>
        <dbReference type="EMBL" id="TCS93051.1"/>
    </source>
</evidence>
<organism evidence="2 3">
    <name type="scientific">Pseudofulvimonas gallinarii</name>
    <dbReference type="NCBI Taxonomy" id="634155"/>
    <lineage>
        <taxon>Bacteria</taxon>
        <taxon>Pseudomonadati</taxon>
        <taxon>Pseudomonadota</taxon>
        <taxon>Gammaproteobacteria</taxon>
        <taxon>Lysobacterales</taxon>
        <taxon>Rhodanobacteraceae</taxon>
        <taxon>Pseudofulvimonas</taxon>
    </lineage>
</organism>
<evidence type="ECO:0000256" key="1">
    <source>
        <dbReference type="SAM" id="SignalP"/>
    </source>
</evidence>
<sequence>MTRHRLATFPAALLALACWTGASAQTDSTRCVDRGDPVVNMRSDNDLFGGRGQDQGYTNGLVFTLVSPNLSDYTRDPCLPTPARWLNRYLRRFHDQPFEQQNMVFSFGHALFTPEDYRRTDLIEDDRPYVGAFLLGFGYNARRANQLRHSQLRLGMVGPSARGEQVQNGWHSLIGEEHFQGWDNQIGDEFVVQYVHERSHRHPFASSNAGWGHDAISHWGGALGNLGSHANVGAEWRFGFRLPDDFGSSPLRPAGENTAPSLAISRNTGLGWHLFVAADGRAVINDIALDGNTFKHSHSVDARHFVADYGWGMVLTYARWKFAFARYYRTWEFQGQRERPEFGSFTISLVM</sequence>
<keyword evidence="1" id="KW-0732">Signal</keyword>
<name>A0A4R3L0M7_9GAMM</name>
<keyword evidence="3" id="KW-1185">Reference proteome</keyword>
<feature type="chain" id="PRO_5030099213" description="Lipid A deacylase LpxR family protein" evidence="1">
    <location>
        <begin position="25"/>
        <end position="351"/>
    </location>
</feature>
<accession>A0A4R3L0M7</accession>
<gene>
    <name evidence="2" type="ORF">EDC25_13022</name>
</gene>
<comment type="caution">
    <text evidence="2">The sequence shown here is derived from an EMBL/GenBank/DDBJ whole genome shotgun (WGS) entry which is preliminary data.</text>
</comment>
<evidence type="ECO:0008006" key="4">
    <source>
        <dbReference type="Google" id="ProtNLM"/>
    </source>
</evidence>
<feature type="signal peptide" evidence="1">
    <location>
        <begin position="1"/>
        <end position="24"/>
    </location>
</feature>
<dbReference type="Proteomes" id="UP000294599">
    <property type="component" value="Unassembled WGS sequence"/>
</dbReference>
<dbReference type="OrthoDB" id="9776275at2"/>
<dbReference type="Pfam" id="PF09982">
    <property type="entry name" value="LpxR"/>
    <property type="match status" value="1"/>
</dbReference>
<dbReference type="AlphaFoldDB" id="A0A4R3L0M7"/>
<dbReference type="InterPro" id="IPR018707">
    <property type="entry name" value="LpxR"/>
</dbReference>
<dbReference type="Gene3D" id="2.40.128.140">
    <property type="entry name" value="Outer membrane protein"/>
    <property type="match status" value="1"/>
</dbReference>
<dbReference type="PROSITE" id="PS51257">
    <property type="entry name" value="PROKAR_LIPOPROTEIN"/>
    <property type="match status" value="1"/>
</dbReference>
<proteinExistence type="predicted"/>
<dbReference type="InterPro" id="IPR037107">
    <property type="entry name" value="Put_OMP_sf"/>
</dbReference>